<gene>
    <name evidence="1" type="ORF">FWILDA_LOCUS10063</name>
</gene>
<feature type="non-terminal residue" evidence="1">
    <location>
        <position position="73"/>
    </location>
</feature>
<dbReference type="AlphaFoldDB" id="A0A9W4SW96"/>
<name>A0A9W4SW96_9GLOM</name>
<dbReference type="Proteomes" id="UP001153678">
    <property type="component" value="Unassembled WGS sequence"/>
</dbReference>
<evidence type="ECO:0000313" key="1">
    <source>
        <dbReference type="EMBL" id="CAI2181393.1"/>
    </source>
</evidence>
<accession>A0A9W4SW96</accession>
<reference evidence="1" key="1">
    <citation type="submission" date="2022-08" db="EMBL/GenBank/DDBJ databases">
        <authorList>
            <person name="Kallberg Y."/>
            <person name="Tangrot J."/>
            <person name="Rosling A."/>
        </authorList>
    </citation>
    <scope>NUCLEOTIDE SEQUENCE</scope>
    <source>
        <strain evidence="1">Wild A</strain>
    </source>
</reference>
<proteinExistence type="predicted"/>
<sequence>MDLQTMFVTSFQNILQFEMFQRRLIRQMRRTVPRPPSSLATSLTSIPASTSTAVSSFIPYSSTAVASSVPSTA</sequence>
<evidence type="ECO:0000313" key="2">
    <source>
        <dbReference type="Proteomes" id="UP001153678"/>
    </source>
</evidence>
<dbReference type="EMBL" id="CAMKVN010002506">
    <property type="protein sequence ID" value="CAI2181393.1"/>
    <property type="molecule type" value="Genomic_DNA"/>
</dbReference>
<comment type="caution">
    <text evidence="1">The sequence shown here is derived from an EMBL/GenBank/DDBJ whole genome shotgun (WGS) entry which is preliminary data.</text>
</comment>
<protein>
    <submittedName>
        <fullName evidence="1">10091_t:CDS:1</fullName>
    </submittedName>
</protein>
<organism evidence="1 2">
    <name type="scientific">Funneliformis geosporum</name>
    <dbReference type="NCBI Taxonomy" id="1117311"/>
    <lineage>
        <taxon>Eukaryota</taxon>
        <taxon>Fungi</taxon>
        <taxon>Fungi incertae sedis</taxon>
        <taxon>Mucoromycota</taxon>
        <taxon>Glomeromycotina</taxon>
        <taxon>Glomeromycetes</taxon>
        <taxon>Glomerales</taxon>
        <taxon>Glomeraceae</taxon>
        <taxon>Funneliformis</taxon>
    </lineage>
</organism>
<keyword evidence="2" id="KW-1185">Reference proteome</keyword>